<keyword evidence="3" id="KW-1185">Reference proteome</keyword>
<reference evidence="1" key="1">
    <citation type="submission" date="2023-06" db="EMBL/GenBank/DDBJ databases">
        <authorList>
            <person name="Kurt Z."/>
        </authorList>
    </citation>
    <scope>NUCLEOTIDE SEQUENCE</scope>
</reference>
<evidence type="ECO:0000313" key="3">
    <source>
        <dbReference type="Proteomes" id="UP001642409"/>
    </source>
</evidence>
<proteinExistence type="predicted"/>
<gene>
    <name evidence="2" type="ORF">HINF_LOCUS58989</name>
    <name evidence="1" type="ORF">HINF_LOCUS8573</name>
</gene>
<dbReference type="Proteomes" id="UP001642409">
    <property type="component" value="Unassembled WGS sequence"/>
</dbReference>
<evidence type="ECO:0000313" key="1">
    <source>
        <dbReference type="EMBL" id="CAI9920928.1"/>
    </source>
</evidence>
<dbReference type="AlphaFoldDB" id="A0AA86NKZ9"/>
<protein>
    <submittedName>
        <fullName evidence="2">Hypothetical_protein</fullName>
    </submittedName>
</protein>
<dbReference type="EMBL" id="CAXDID020000335">
    <property type="protein sequence ID" value="CAL6078615.1"/>
    <property type="molecule type" value="Genomic_DNA"/>
</dbReference>
<evidence type="ECO:0000313" key="2">
    <source>
        <dbReference type="EMBL" id="CAL6078615.1"/>
    </source>
</evidence>
<name>A0AA86NKZ9_9EUKA</name>
<dbReference type="EMBL" id="CATOUU010000205">
    <property type="protein sequence ID" value="CAI9920928.1"/>
    <property type="molecule type" value="Genomic_DNA"/>
</dbReference>
<sequence length="110" mass="12697">MYPFNSILFKKWKNDIYTSRSSSLYFKPLNFNQIVNCPKLKIILQTITRPLPRHGLSGVEGIPVLEFRESISDREISERESSWGCLSSGANWINLYLSLNLFNIIDVVTI</sequence>
<organism evidence="1">
    <name type="scientific">Hexamita inflata</name>
    <dbReference type="NCBI Taxonomy" id="28002"/>
    <lineage>
        <taxon>Eukaryota</taxon>
        <taxon>Metamonada</taxon>
        <taxon>Diplomonadida</taxon>
        <taxon>Hexamitidae</taxon>
        <taxon>Hexamitinae</taxon>
        <taxon>Hexamita</taxon>
    </lineage>
</organism>
<reference evidence="2 3" key="2">
    <citation type="submission" date="2024-07" db="EMBL/GenBank/DDBJ databases">
        <authorList>
            <person name="Akdeniz Z."/>
        </authorList>
    </citation>
    <scope>NUCLEOTIDE SEQUENCE [LARGE SCALE GENOMIC DNA]</scope>
</reference>
<accession>A0AA86NKZ9</accession>
<comment type="caution">
    <text evidence="1">The sequence shown here is derived from an EMBL/GenBank/DDBJ whole genome shotgun (WGS) entry which is preliminary data.</text>
</comment>